<feature type="active site" description="O-(5'-phospho-DNA)-serine intermediate" evidence="4 5">
    <location>
        <position position="21"/>
    </location>
</feature>
<keyword evidence="6" id="KW-0175">Coiled coil</keyword>
<feature type="domain" description="Recombinase" evidence="8">
    <location>
        <begin position="165"/>
        <end position="286"/>
    </location>
</feature>
<dbReference type="CDD" id="cd00338">
    <property type="entry name" value="Ser_Recombinase"/>
    <property type="match status" value="1"/>
</dbReference>
<dbReference type="SMART" id="SM00857">
    <property type="entry name" value="Resolvase"/>
    <property type="match status" value="1"/>
</dbReference>
<dbReference type="Gene3D" id="3.90.1750.20">
    <property type="entry name" value="Putative Large Serine Recombinase, Chain B, Domain 2"/>
    <property type="match status" value="1"/>
</dbReference>
<dbReference type="PANTHER" id="PTHR30461">
    <property type="entry name" value="DNA-INVERTASE FROM LAMBDOID PROPHAGE"/>
    <property type="match status" value="1"/>
</dbReference>
<dbReference type="Pfam" id="PF00239">
    <property type="entry name" value="Resolvase"/>
    <property type="match status" value="1"/>
</dbReference>
<evidence type="ECO:0000256" key="6">
    <source>
        <dbReference type="SAM" id="Coils"/>
    </source>
</evidence>
<dbReference type="GO" id="GO:0015074">
    <property type="term" value="P:DNA integration"/>
    <property type="evidence" value="ECO:0007669"/>
    <property type="project" value="UniProtKB-KW"/>
</dbReference>
<dbReference type="EMBL" id="FWZD01000040">
    <property type="protein sequence ID" value="SMD93761.1"/>
    <property type="molecule type" value="Genomic_DNA"/>
</dbReference>
<accession>A0A1Y5ZDM2</accession>
<evidence type="ECO:0000313" key="9">
    <source>
        <dbReference type="EMBL" id="SMD93761.1"/>
    </source>
</evidence>
<gene>
    <name evidence="9" type="ORF">BACERE00185_01818</name>
</gene>
<dbReference type="Gene3D" id="3.40.50.1390">
    <property type="entry name" value="Resolvase, N-terminal catalytic domain"/>
    <property type="match status" value="1"/>
</dbReference>
<dbReference type="PROSITE" id="PS51736">
    <property type="entry name" value="RECOMBINASES_3"/>
    <property type="match status" value="1"/>
</dbReference>
<dbReference type="InterPro" id="IPR036162">
    <property type="entry name" value="Resolvase-like_N_sf"/>
</dbReference>
<keyword evidence="1" id="KW-0229">DNA integration</keyword>
<dbReference type="Proteomes" id="UP000194439">
    <property type="component" value="Unassembled WGS sequence"/>
</dbReference>
<dbReference type="InterPro" id="IPR006118">
    <property type="entry name" value="Recombinase_CS"/>
</dbReference>
<evidence type="ECO:0000259" key="8">
    <source>
        <dbReference type="PROSITE" id="PS51737"/>
    </source>
</evidence>
<dbReference type="InterPro" id="IPR050639">
    <property type="entry name" value="SSR_resolvase"/>
</dbReference>
<feature type="coiled-coil region" evidence="6">
    <location>
        <begin position="377"/>
        <end position="467"/>
    </location>
</feature>
<evidence type="ECO:0000256" key="4">
    <source>
        <dbReference type="PIRSR" id="PIRSR606118-50"/>
    </source>
</evidence>
<dbReference type="PANTHER" id="PTHR30461:SF23">
    <property type="entry name" value="DNA RECOMBINASE-RELATED"/>
    <property type="match status" value="1"/>
</dbReference>
<dbReference type="RefSeq" id="WP_088028286.1">
    <property type="nucleotide sequence ID" value="NZ_FWZD01000040.1"/>
</dbReference>
<keyword evidence="3" id="KW-0233">DNA recombination</keyword>
<dbReference type="PROSITE" id="PS51737">
    <property type="entry name" value="RECOMBINASE_DNA_BIND"/>
    <property type="match status" value="1"/>
</dbReference>
<evidence type="ECO:0008006" key="11">
    <source>
        <dbReference type="Google" id="ProtNLM"/>
    </source>
</evidence>
<dbReference type="Pfam" id="PF07508">
    <property type="entry name" value="Recombinase"/>
    <property type="match status" value="1"/>
</dbReference>
<dbReference type="InterPro" id="IPR011109">
    <property type="entry name" value="DNA_bind_recombinase_dom"/>
</dbReference>
<dbReference type="GO" id="GO:0003677">
    <property type="term" value="F:DNA binding"/>
    <property type="evidence" value="ECO:0007669"/>
    <property type="project" value="UniProtKB-KW"/>
</dbReference>
<organism evidence="9 10">
    <name type="scientific">Bacillus mobilis</name>
    <dbReference type="NCBI Taxonomy" id="2026190"/>
    <lineage>
        <taxon>Bacteria</taxon>
        <taxon>Bacillati</taxon>
        <taxon>Bacillota</taxon>
        <taxon>Bacilli</taxon>
        <taxon>Bacillales</taxon>
        <taxon>Bacillaceae</taxon>
        <taxon>Bacillus</taxon>
        <taxon>Bacillus cereus group</taxon>
    </lineage>
</organism>
<evidence type="ECO:0000259" key="7">
    <source>
        <dbReference type="PROSITE" id="PS51736"/>
    </source>
</evidence>
<dbReference type="InterPro" id="IPR038109">
    <property type="entry name" value="DNA_bind_recomb_sf"/>
</dbReference>
<evidence type="ECO:0000313" key="10">
    <source>
        <dbReference type="Proteomes" id="UP000194439"/>
    </source>
</evidence>
<keyword evidence="2" id="KW-0238">DNA-binding</keyword>
<name>A0A1Y5ZDM2_9BACI</name>
<sequence>MKTIREVLGKGKKGAFYARVSSDKQTIDMQRHHVYKFIENYECEIVQEYIDPGESAFKKKITQRPQMMKLIEGVEQGKYDFVIVYADDRLARSELEHMQIRLIMKQKNTDVILTSTSEIYTERDSITQLIRDGATRYEVERISHRTRDAYKQRTADGKRMGGPIPYGYKEDEKTKELSIVEDEKDVVLKIYEMYHKGDGFSAIANMLNEQKEKTNCQHWKKEAVKRILTNPYYAGYVTNKRIKPGAGNSVEDFSKWEMERCEEIPPIMSKAEWLTTIRLFEQKRNGEIPPKKLKTEYILRDLIHCKSCDLPLMPKNQETKGKNGKKYGHKKYICPNKSCKMSHIMGELHDSIFNSIVAEIKDKVISKSYTGLIVEIEKNVDDQMRNTQKETKRLTKQIEKCLVLVKESEREIDALYNQKKRLSEDNPDIDPLLDVMLDYRIHLLHEIKESEEIIKQKQLEIEHIQEVSFNRKVLQQNVLKELALEFSSLKLDIKRIRHFLVHIVDKITIDKDMNTAYILKISLG</sequence>
<evidence type="ECO:0000256" key="3">
    <source>
        <dbReference type="ARBA" id="ARBA00023172"/>
    </source>
</evidence>
<dbReference type="SUPFAM" id="SSF53041">
    <property type="entry name" value="Resolvase-like"/>
    <property type="match status" value="1"/>
</dbReference>
<proteinExistence type="predicted"/>
<evidence type="ECO:0000256" key="2">
    <source>
        <dbReference type="ARBA" id="ARBA00023125"/>
    </source>
</evidence>
<dbReference type="InterPro" id="IPR006119">
    <property type="entry name" value="Resolv_N"/>
</dbReference>
<protein>
    <recommendedName>
        <fullName evidence="11">Recombinase family protein</fullName>
    </recommendedName>
</protein>
<dbReference type="AlphaFoldDB" id="A0A1Y5ZDM2"/>
<evidence type="ECO:0000256" key="1">
    <source>
        <dbReference type="ARBA" id="ARBA00022908"/>
    </source>
</evidence>
<dbReference type="PROSITE" id="PS00397">
    <property type="entry name" value="RECOMBINASES_1"/>
    <property type="match status" value="1"/>
</dbReference>
<feature type="domain" description="Resolvase/invertase-type recombinase catalytic" evidence="7">
    <location>
        <begin position="13"/>
        <end position="157"/>
    </location>
</feature>
<reference evidence="10" key="1">
    <citation type="submission" date="2017-04" db="EMBL/GenBank/DDBJ databases">
        <authorList>
            <person name="Criscuolo A."/>
        </authorList>
    </citation>
    <scope>NUCLEOTIDE SEQUENCE [LARGE SCALE GENOMIC DNA]</scope>
</reference>
<evidence type="ECO:0000256" key="5">
    <source>
        <dbReference type="PROSITE-ProRule" id="PRU10137"/>
    </source>
</evidence>
<dbReference type="GO" id="GO:0000150">
    <property type="term" value="F:DNA strand exchange activity"/>
    <property type="evidence" value="ECO:0007669"/>
    <property type="project" value="InterPro"/>
</dbReference>